<name>A0ABU7CGD5_9TELE</name>
<protein>
    <submittedName>
        <fullName evidence="1">Uncharacterized protein</fullName>
    </submittedName>
</protein>
<dbReference type="Proteomes" id="UP001345963">
    <property type="component" value="Unassembled WGS sequence"/>
</dbReference>
<reference evidence="1 2" key="1">
    <citation type="submission" date="2021-07" db="EMBL/GenBank/DDBJ databases">
        <authorList>
            <person name="Palmer J.M."/>
        </authorList>
    </citation>
    <scope>NUCLEOTIDE SEQUENCE [LARGE SCALE GENOMIC DNA]</scope>
    <source>
        <strain evidence="1 2">AT_MEX2019</strain>
        <tissue evidence="1">Muscle</tissue>
    </source>
</reference>
<gene>
    <name evidence="1" type="ORF">ATANTOWER_013267</name>
</gene>
<sequence>MINKTKCFNNIFPLDLPVSLSLTPKGLGKIVGFFTDVETKPPLDGDNPFVVRRYHFQPVGERLTGLPLYSVLLIFTAVGVFNNTWNGPSHVGSDHVFFLMVLISTQSPSFTSPGTCKASETLFGRLLTFCVSLDCNIFLM</sequence>
<comment type="caution">
    <text evidence="1">The sequence shown here is derived from an EMBL/GenBank/DDBJ whole genome shotgun (WGS) entry which is preliminary data.</text>
</comment>
<organism evidence="1 2">
    <name type="scientific">Ataeniobius toweri</name>
    <dbReference type="NCBI Taxonomy" id="208326"/>
    <lineage>
        <taxon>Eukaryota</taxon>
        <taxon>Metazoa</taxon>
        <taxon>Chordata</taxon>
        <taxon>Craniata</taxon>
        <taxon>Vertebrata</taxon>
        <taxon>Euteleostomi</taxon>
        <taxon>Actinopterygii</taxon>
        <taxon>Neopterygii</taxon>
        <taxon>Teleostei</taxon>
        <taxon>Neoteleostei</taxon>
        <taxon>Acanthomorphata</taxon>
        <taxon>Ovalentaria</taxon>
        <taxon>Atherinomorphae</taxon>
        <taxon>Cyprinodontiformes</taxon>
        <taxon>Goodeidae</taxon>
        <taxon>Ataeniobius</taxon>
    </lineage>
</organism>
<evidence type="ECO:0000313" key="2">
    <source>
        <dbReference type="Proteomes" id="UP001345963"/>
    </source>
</evidence>
<keyword evidence="2" id="KW-1185">Reference proteome</keyword>
<accession>A0ABU7CGD5</accession>
<evidence type="ECO:0000313" key="1">
    <source>
        <dbReference type="EMBL" id="MED6262011.1"/>
    </source>
</evidence>
<dbReference type="EMBL" id="JAHUTI010091310">
    <property type="protein sequence ID" value="MED6262011.1"/>
    <property type="molecule type" value="Genomic_DNA"/>
</dbReference>
<proteinExistence type="predicted"/>